<dbReference type="GeneID" id="25259903"/>
<keyword evidence="7" id="KW-0249">Electron transport</keyword>
<dbReference type="EMBL" id="JMKJ01000351">
    <property type="protein sequence ID" value="KGG51211.1"/>
    <property type="molecule type" value="Genomic_DNA"/>
</dbReference>
<dbReference type="InterPro" id="IPR008027">
    <property type="entry name" value="QCR9"/>
</dbReference>
<evidence type="ECO:0000313" key="12">
    <source>
        <dbReference type="EMBL" id="KGG51211.1"/>
    </source>
</evidence>
<keyword evidence="3" id="KW-0813">Transport</keyword>
<proteinExistence type="inferred from homology"/>
<evidence type="ECO:0000256" key="10">
    <source>
        <dbReference type="ARBA" id="ARBA00023136"/>
    </source>
</evidence>
<accession>A0A098VU23</accession>
<organism evidence="12 13">
    <name type="scientific">Mitosporidium daphniae</name>
    <dbReference type="NCBI Taxonomy" id="1485682"/>
    <lineage>
        <taxon>Eukaryota</taxon>
        <taxon>Fungi</taxon>
        <taxon>Fungi incertae sedis</taxon>
        <taxon>Microsporidia</taxon>
        <taxon>Mitosporidium</taxon>
    </lineage>
</organism>
<dbReference type="Proteomes" id="UP000029725">
    <property type="component" value="Unassembled WGS sequence"/>
</dbReference>
<sequence length="106" mass="12008">MYPGALPAAASTRRSSFFYRAFLKRNSTFWATSVAIAFFADIALDASLQAAWDSHNRGKNKKCLSGYPNLLKRQTNREKASKSEDYRLTSKLLKLSYVRCKVLLHA</sequence>
<dbReference type="RefSeq" id="XP_013237647.1">
    <property type="nucleotide sequence ID" value="XM_013382193.1"/>
</dbReference>
<dbReference type="GO" id="GO:0045275">
    <property type="term" value="C:respiratory chain complex III"/>
    <property type="evidence" value="ECO:0007669"/>
    <property type="project" value="InterPro"/>
</dbReference>
<comment type="caution">
    <text evidence="12">The sequence shown here is derived from an EMBL/GenBank/DDBJ whole genome shotgun (WGS) entry which is preliminary data.</text>
</comment>
<evidence type="ECO:0000256" key="6">
    <source>
        <dbReference type="ARBA" id="ARBA00022792"/>
    </source>
</evidence>
<dbReference type="InterPro" id="IPR036656">
    <property type="entry name" value="QCR9_sf"/>
</dbReference>
<keyword evidence="13" id="KW-1185">Reference proteome</keyword>
<comment type="similarity">
    <text evidence="2">Belongs to the UQCR10/QCR9 family.</text>
</comment>
<evidence type="ECO:0000256" key="9">
    <source>
        <dbReference type="ARBA" id="ARBA00023128"/>
    </source>
</evidence>
<keyword evidence="9" id="KW-0496">Mitochondrion</keyword>
<reference evidence="12 13" key="1">
    <citation type="submission" date="2014-04" db="EMBL/GenBank/DDBJ databases">
        <title>A new species of microsporidia sheds light on the evolution of extreme parasitism.</title>
        <authorList>
            <person name="Haag K.L."/>
            <person name="James T.Y."/>
            <person name="Larsson R."/>
            <person name="Schaer T.M."/>
            <person name="Refardt D."/>
            <person name="Pombert J.-F."/>
            <person name="Ebert D."/>
        </authorList>
    </citation>
    <scope>NUCLEOTIDE SEQUENCE [LARGE SCALE GENOMIC DNA]</scope>
    <source>
        <strain evidence="12 13">UGP3</strain>
        <tissue evidence="12">Spores</tissue>
    </source>
</reference>
<protein>
    <recommendedName>
        <fullName evidence="11">Complex III subunit 9</fullName>
    </recommendedName>
</protein>
<evidence type="ECO:0000313" key="13">
    <source>
        <dbReference type="Proteomes" id="UP000029725"/>
    </source>
</evidence>
<keyword evidence="5" id="KW-0812">Transmembrane</keyword>
<evidence type="ECO:0000256" key="7">
    <source>
        <dbReference type="ARBA" id="ARBA00022982"/>
    </source>
</evidence>
<gene>
    <name evidence="12" type="ORF">DI09_418p10</name>
</gene>
<dbReference type="Gene3D" id="1.20.5.260">
    <property type="entry name" value="Cytochrome b-c1 complex subunit 9"/>
    <property type="match status" value="1"/>
</dbReference>
<keyword evidence="8" id="KW-1133">Transmembrane helix</keyword>
<dbReference type="VEuPathDB" id="MicrosporidiaDB:DI09_418p10"/>
<evidence type="ECO:0000256" key="8">
    <source>
        <dbReference type="ARBA" id="ARBA00022989"/>
    </source>
</evidence>
<keyword evidence="4" id="KW-0679">Respiratory chain</keyword>
<name>A0A098VU23_9MICR</name>
<comment type="subcellular location">
    <subcellularLocation>
        <location evidence="1">Mitochondrion inner membrane</location>
        <topology evidence="1">Single-pass membrane protein</topology>
    </subcellularLocation>
</comment>
<dbReference type="AlphaFoldDB" id="A0A098VU23"/>
<dbReference type="GO" id="GO:0006122">
    <property type="term" value="P:mitochondrial electron transport, ubiquinol to cytochrome c"/>
    <property type="evidence" value="ECO:0007669"/>
    <property type="project" value="InterPro"/>
</dbReference>
<evidence type="ECO:0000256" key="11">
    <source>
        <dbReference type="ARBA" id="ARBA00044247"/>
    </source>
</evidence>
<dbReference type="HOGENOM" id="CLU_2223866_0_0_1"/>
<evidence type="ECO:0000256" key="2">
    <source>
        <dbReference type="ARBA" id="ARBA00007856"/>
    </source>
</evidence>
<evidence type="ECO:0000256" key="3">
    <source>
        <dbReference type="ARBA" id="ARBA00022448"/>
    </source>
</evidence>
<dbReference type="GO" id="GO:0005743">
    <property type="term" value="C:mitochondrial inner membrane"/>
    <property type="evidence" value="ECO:0007669"/>
    <property type="project" value="UniProtKB-SubCell"/>
</dbReference>
<evidence type="ECO:0000256" key="5">
    <source>
        <dbReference type="ARBA" id="ARBA00022692"/>
    </source>
</evidence>
<keyword evidence="10" id="KW-0472">Membrane</keyword>
<keyword evidence="6" id="KW-0999">Mitochondrion inner membrane</keyword>
<dbReference type="SUPFAM" id="SSF81514">
    <property type="entry name" value="Subunit X (non-heme 7 kDa protein) of cytochrome bc1 complex (Ubiquinol-cytochrome c reductase)"/>
    <property type="match status" value="1"/>
</dbReference>
<evidence type="ECO:0000256" key="1">
    <source>
        <dbReference type="ARBA" id="ARBA00004434"/>
    </source>
</evidence>
<dbReference type="Pfam" id="PF05365">
    <property type="entry name" value="UCR_UQCRX_QCR9"/>
    <property type="match status" value="1"/>
</dbReference>
<evidence type="ECO:0000256" key="4">
    <source>
        <dbReference type="ARBA" id="ARBA00022660"/>
    </source>
</evidence>